<dbReference type="Proteomes" id="UP001445472">
    <property type="component" value="Unassembled WGS sequence"/>
</dbReference>
<dbReference type="EMBL" id="JBEPBX010000049">
    <property type="protein sequence ID" value="MER6618022.1"/>
    <property type="molecule type" value="Genomic_DNA"/>
</dbReference>
<accession>A0ABV1V691</accession>
<keyword evidence="3" id="KW-1185">Reference proteome</keyword>
<name>A0ABV1V691_9ACTN</name>
<evidence type="ECO:0000313" key="2">
    <source>
        <dbReference type="EMBL" id="MER6618022.1"/>
    </source>
</evidence>
<protein>
    <recommendedName>
        <fullName evidence="1">NADPH-dependent reductive aminase-like C-terminal domain-containing protein</fullName>
    </recommendedName>
</protein>
<evidence type="ECO:0000259" key="1">
    <source>
        <dbReference type="Pfam" id="PF21761"/>
    </source>
</evidence>
<sequence>MTGFVSAYADQIDRGSYPAEDATLETHLATMKYLVRESAAAGIDTDWPSRIQALAERAINAGHAGTSYASLVEVFRGQA</sequence>
<comment type="caution">
    <text evidence="2">The sequence shown here is derived from an EMBL/GenBank/DDBJ whole genome shotgun (WGS) entry which is preliminary data.</text>
</comment>
<dbReference type="Pfam" id="PF21761">
    <property type="entry name" value="RedAm-like_C"/>
    <property type="match status" value="1"/>
</dbReference>
<feature type="domain" description="NADPH-dependent reductive aminase-like C-terminal" evidence="1">
    <location>
        <begin position="2"/>
        <end position="76"/>
    </location>
</feature>
<reference evidence="2 3" key="1">
    <citation type="submission" date="2024-06" db="EMBL/GenBank/DDBJ databases">
        <title>The Natural Products Discovery Center: Release of the First 8490 Sequenced Strains for Exploring Actinobacteria Biosynthetic Diversity.</title>
        <authorList>
            <person name="Kalkreuter E."/>
            <person name="Kautsar S.A."/>
            <person name="Yang D."/>
            <person name="Bader C.D."/>
            <person name="Teijaro C.N."/>
            <person name="Fluegel L."/>
            <person name="Davis C.M."/>
            <person name="Simpson J.R."/>
            <person name="Lauterbach L."/>
            <person name="Steele A.D."/>
            <person name="Gui C."/>
            <person name="Meng S."/>
            <person name="Li G."/>
            <person name="Viehrig K."/>
            <person name="Ye F."/>
            <person name="Su P."/>
            <person name="Kiefer A.F."/>
            <person name="Nichols A."/>
            <person name="Cepeda A.J."/>
            <person name="Yan W."/>
            <person name="Fan B."/>
            <person name="Jiang Y."/>
            <person name="Adhikari A."/>
            <person name="Zheng C.-J."/>
            <person name="Schuster L."/>
            <person name="Cowan T.M."/>
            <person name="Smanski M.J."/>
            <person name="Chevrette M.G."/>
            <person name="De Carvalho L.P.S."/>
            <person name="Shen B."/>
        </authorList>
    </citation>
    <scope>NUCLEOTIDE SEQUENCE [LARGE SCALE GENOMIC DNA]</scope>
    <source>
        <strain evidence="2 3">NPDC000837</strain>
    </source>
</reference>
<organism evidence="2 3">
    <name type="scientific">Streptomyces xantholiticus</name>
    <dbReference type="NCBI Taxonomy" id="68285"/>
    <lineage>
        <taxon>Bacteria</taxon>
        <taxon>Bacillati</taxon>
        <taxon>Actinomycetota</taxon>
        <taxon>Actinomycetes</taxon>
        <taxon>Kitasatosporales</taxon>
        <taxon>Streptomycetaceae</taxon>
        <taxon>Streptomyces</taxon>
    </lineage>
</organism>
<dbReference type="InterPro" id="IPR013328">
    <property type="entry name" value="6PGD_dom2"/>
</dbReference>
<dbReference type="Gene3D" id="1.10.1040.10">
    <property type="entry name" value="N-(1-d-carboxylethyl)-l-norvaline Dehydrogenase, domain 2"/>
    <property type="match status" value="1"/>
</dbReference>
<dbReference type="InterPro" id="IPR048666">
    <property type="entry name" value="RedAm-like_C"/>
</dbReference>
<dbReference type="RefSeq" id="WP_351978987.1">
    <property type="nucleotide sequence ID" value="NZ_JBEPBX010000049.1"/>
</dbReference>
<proteinExistence type="predicted"/>
<evidence type="ECO:0000313" key="3">
    <source>
        <dbReference type="Proteomes" id="UP001445472"/>
    </source>
</evidence>
<gene>
    <name evidence="2" type="ORF">ABT276_32885</name>
</gene>